<accession>A0ABQ6YWF3</accession>
<feature type="transmembrane region" description="Helical" evidence="7">
    <location>
        <begin position="135"/>
        <end position="152"/>
    </location>
</feature>
<keyword evidence="3" id="KW-1003">Cell membrane</keyword>
<evidence type="ECO:0000256" key="4">
    <source>
        <dbReference type="ARBA" id="ARBA00022692"/>
    </source>
</evidence>
<dbReference type="CDD" id="cd06261">
    <property type="entry name" value="TM_PBP2"/>
    <property type="match status" value="1"/>
</dbReference>
<evidence type="ECO:0000256" key="7">
    <source>
        <dbReference type="RuleBase" id="RU363032"/>
    </source>
</evidence>
<feature type="transmembrane region" description="Helical" evidence="7">
    <location>
        <begin position="104"/>
        <end position="123"/>
    </location>
</feature>
<evidence type="ECO:0000313" key="9">
    <source>
        <dbReference type="EMBL" id="KAF1301432.1"/>
    </source>
</evidence>
<dbReference type="InterPro" id="IPR000515">
    <property type="entry name" value="MetI-like"/>
</dbReference>
<comment type="similarity">
    <text evidence="7">Belongs to the binding-protein-dependent transport system permease family.</text>
</comment>
<dbReference type="RefSeq" id="WP_161903212.1">
    <property type="nucleotide sequence ID" value="NZ_MAEL01000057.1"/>
</dbReference>
<dbReference type="PROSITE" id="PS50928">
    <property type="entry name" value="ABC_TM1"/>
    <property type="match status" value="1"/>
</dbReference>
<comment type="subcellular location">
    <subcellularLocation>
        <location evidence="1 7">Cell membrane</location>
        <topology evidence="1 7">Multi-pass membrane protein</topology>
    </subcellularLocation>
</comment>
<feature type="domain" description="ABC transmembrane type-1" evidence="8">
    <location>
        <begin position="67"/>
        <end position="257"/>
    </location>
</feature>
<sequence length="271" mass="30727">MRKFLFVSFKYCSLFFISLLSIFPFYWMVVSTTNTTNQIAAGKLTVGNQLMNNIEQLFSAYDIPLIMWNSLKITILSVVLSLVVTSLAAFGFEKFQTKTSERIYSLLLIFMIVPLASLVIPLFKMMAGFQLVNNPLSIILLSINNLFLIFFFRQNFKSFPDGILDASKIEGAGDYTIFFKIVVPMMKSTYAAGAIYSFMNTWNSYLLPLIFLQTEDKFTMTLLISSLSTESYVANYNIQMIAIVIATFPTLILFMLMQKGFVKGMTGSLKL</sequence>
<comment type="caution">
    <text evidence="9">The sequence shown here is derived from an EMBL/GenBank/DDBJ whole genome shotgun (WGS) entry which is preliminary data.</text>
</comment>
<feature type="transmembrane region" description="Helical" evidence="7">
    <location>
        <begin position="232"/>
        <end position="256"/>
    </location>
</feature>
<feature type="transmembrane region" description="Helical" evidence="7">
    <location>
        <begin position="12"/>
        <end position="29"/>
    </location>
</feature>
<dbReference type="Pfam" id="PF00528">
    <property type="entry name" value="BPD_transp_1"/>
    <property type="match status" value="1"/>
</dbReference>
<keyword evidence="10" id="KW-1185">Reference proteome</keyword>
<dbReference type="InterPro" id="IPR035906">
    <property type="entry name" value="MetI-like_sf"/>
</dbReference>
<evidence type="ECO:0000313" key="10">
    <source>
        <dbReference type="Proteomes" id="UP000782705"/>
    </source>
</evidence>
<evidence type="ECO:0000259" key="8">
    <source>
        <dbReference type="PROSITE" id="PS50928"/>
    </source>
</evidence>
<protein>
    <submittedName>
        <fullName evidence="9">Lactose ABC transporter permease</fullName>
    </submittedName>
</protein>
<organism evidence="9 10">
    <name type="scientific">Candidatus Enterococcus willemsii</name>
    <dbReference type="NCBI Taxonomy" id="1857215"/>
    <lineage>
        <taxon>Bacteria</taxon>
        <taxon>Bacillati</taxon>
        <taxon>Bacillota</taxon>
        <taxon>Bacilli</taxon>
        <taxon>Lactobacillales</taxon>
        <taxon>Enterococcaceae</taxon>
        <taxon>Enterococcus</taxon>
    </lineage>
</organism>
<dbReference type="Proteomes" id="UP000782705">
    <property type="component" value="Unassembled WGS sequence"/>
</dbReference>
<feature type="transmembrane region" description="Helical" evidence="7">
    <location>
        <begin position="190"/>
        <end position="212"/>
    </location>
</feature>
<proteinExistence type="inferred from homology"/>
<evidence type="ECO:0000256" key="1">
    <source>
        <dbReference type="ARBA" id="ARBA00004651"/>
    </source>
</evidence>
<dbReference type="PANTHER" id="PTHR43744">
    <property type="entry name" value="ABC TRANSPORTER PERMEASE PROTEIN MG189-RELATED-RELATED"/>
    <property type="match status" value="1"/>
</dbReference>
<dbReference type="PANTHER" id="PTHR43744:SF2">
    <property type="entry name" value="ARABINOOLIGOSACCHARIDES TRANSPORT SYSTEM PERMEASE PROTEIN ARAQ"/>
    <property type="match status" value="1"/>
</dbReference>
<dbReference type="SUPFAM" id="SSF161098">
    <property type="entry name" value="MetI-like"/>
    <property type="match status" value="1"/>
</dbReference>
<keyword evidence="6 7" id="KW-0472">Membrane</keyword>
<feature type="transmembrane region" description="Helical" evidence="7">
    <location>
        <begin position="73"/>
        <end position="92"/>
    </location>
</feature>
<evidence type="ECO:0000256" key="2">
    <source>
        <dbReference type="ARBA" id="ARBA00022448"/>
    </source>
</evidence>
<keyword evidence="2 7" id="KW-0813">Transport</keyword>
<keyword evidence="5 7" id="KW-1133">Transmembrane helix</keyword>
<reference evidence="9 10" key="1">
    <citation type="submission" date="2016-06" db="EMBL/GenBank/DDBJ databases">
        <title>Four novel species of enterococci isolated from chicken manure.</title>
        <authorList>
            <person name="Van Tyne D."/>
        </authorList>
    </citation>
    <scope>NUCLEOTIDE SEQUENCE [LARGE SCALE GENOMIC DNA]</scope>
    <source>
        <strain evidence="9 10">CU12B</strain>
    </source>
</reference>
<name>A0ABQ6YWF3_9ENTE</name>
<dbReference type="Gene3D" id="1.10.3720.10">
    <property type="entry name" value="MetI-like"/>
    <property type="match status" value="1"/>
</dbReference>
<evidence type="ECO:0000256" key="5">
    <source>
        <dbReference type="ARBA" id="ARBA00022989"/>
    </source>
</evidence>
<evidence type="ECO:0000256" key="6">
    <source>
        <dbReference type="ARBA" id="ARBA00023136"/>
    </source>
</evidence>
<evidence type="ECO:0000256" key="3">
    <source>
        <dbReference type="ARBA" id="ARBA00022475"/>
    </source>
</evidence>
<gene>
    <name evidence="9" type="ORF">BAU17_05770</name>
</gene>
<dbReference type="EMBL" id="MAEL01000057">
    <property type="protein sequence ID" value="KAF1301432.1"/>
    <property type="molecule type" value="Genomic_DNA"/>
</dbReference>
<keyword evidence="4 7" id="KW-0812">Transmembrane</keyword>